<dbReference type="InterPro" id="IPR052724">
    <property type="entry name" value="GT117_domain-containing"/>
</dbReference>
<feature type="transmembrane region" description="Helical" evidence="1">
    <location>
        <begin position="123"/>
        <end position="147"/>
    </location>
</feature>
<comment type="caution">
    <text evidence="2">The sequence shown here is derived from an EMBL/GenBank/DDBJ whole genome shotgun (WGS) entry which is preliminary data.</text>
</comment>
<keyword evidence="1" id="KW-0472">Membrane</keyword>
<organism evidence="2 3">
    <name type="scientific">Candidatus Schekmanbacteria bacterium RBG_13_48_7</name>
    <dbReference type="NCBI Taxonomy" id="1817878"/>
    <lineage>
        <taxon>Bacteria</taxon>
        <taxon>Candidatus Schekmaniibacteriota</taxon>
    </lineage>
</organism>
<dbReference type="EMBL" id="MGDD01000312">
    <property type="protein sequence ID" value="OGL42616.1"/>
    <property type="molecule type" value="Genomic_DNA"/>
</dbReference>
<dbReference type="Pfam" id="PF11028">
    <property type="entry name" value="TMEM260-like"/>
    <property type="match status" value="1"/>
</dbReference>
<keyword evidence="1" id="KW-0812">Transmembrane</keyword>
<dbReference type="AlphaFoldDB" id="A0A1F7RM01"/>
<gene>
    <name evidence="2" type="ORF">A2161_04075</name>
</gene>
<feature type="transmembrane region" description="Helical" evidence="1">
    <location>
        <begin position="12"/>
        <end position="36"/>
    </location>
</feature>
<feature type="transmembrane region" description="Helical" evidence="1">
    <location>
        <begin position="300"/>
        <end position="321"/>
    </location>
</feature>
<feature type="transmembrane region" description="Helical" evidence="1">
    <location>
        <begin position="327"/>
        <end position="347"/>
    </location>
</feature>
<proteinExistence type="predicted"/>
<feature type="transmembrane region" description="Helical" evidence="1">
    <location>
        <begin position="205"/>
        <end position="223"/>
    </location>
</feature>
<dbReference type="PANTHER" id="PTHR16214:SF3">
    <property type="entry name" value="TRANSMEMBRANE PROTEIN 260"/>
    <property type="match status" value="1"/>
</dbReference>
<evidence type="ECO:0000256" key="1">
    <source>
        <dbReference type="SAM" id="Phobius"/>
    </source>
</evidence>
<reference evidence="2 3" key="1">
    <citation type="journal article" date="2016" name="Nat. Commun.">
        <title>Thousands of microbial genomes shed light on interconnected biogeochemical processes in an aquifer system.</title>
        <authorList>
            <person name="Anantharaman K."/>
            <person name="Brown C.T."/>
            <person name="Hug L.A."/>
            <person name="Sharon I."/>
            <person name="Castelle C.J."/>
            <person name="Probst A.J."/>
            <person name="Thomas B.C."/>
            <person name="Singh A."/>
            <person name="Wilkins M.J."/>
            <person name="Karaoz U."/>
            <person name="Brodie E.L."/>
            <person name="Williams K.H."/>
            <person name="Hubbard S.S."/>
            <person name="Banfield J.F."/>
        </authorList>
    </citation>
    <scope>NUCLEOTIDE SEQUENCE [LARGE SCALE GENOMIC DNA]</scope>
</reference>
<accession>A0A1F7RM01</accession>
<dbReference type="InterPro" id="IPR021280">
    <property type="entry name" value="TMEM260-like"/>
</dbReference>
<evidence type="ECO:0000313" key="2">
    <source>
        <dbReference type="EMBL" id="OGL42616.1"/>
    </source>
</evidence>
<feature type="transmembrane region" description="Helical" evidence="1">
    <location>
        <begin position="56"/>
        <end position="74"/>
    </location>
</feature>
<dbReference type="PANTHER" id="PTHR16214">
    <property type="entry name" value="TRANSMEMBRANE PROTEIN 260"/>
    <property type="match status" value="1"/>
</dbReference>
<feature type="transmembrane region" description="Helical" evidence="1">
    <location>
        <begin position="81"/>
        <end position="103"/>
    </location>
</feature>
<dbReference type="Proteomes" id="UP000179266">
    <property type="component" value="Unassembled WGS sequence"/>
</dbReference>
<evidence type="ECO:0000313" key="3">
    <source>
        <dbReference type="Proteomes" id="UP000179266"/>
    </source>
</evidence>
<keyword evidence="1" id="KW-1133">Transmembrane helix</keyword>
<feature type="transmembrane region" description="Helical" evidence="1">
    <location>
        <begin position="159"/>
        <end position="174"/>
    </location>
</feature>
<evidence type="ECO:0008006" key="4">
    <source>
        <dbReference type="Google" id="ProtNLM"/>
    </source>
</evidence>
<name>A0A1F7RM01_9BACT</name>
<protein>
    <recommendedName>
        <fullName evidence="4">DUF2723 domain-containing protein</fullName>
    </recommendedName>
</protein>
<feature type="transmembrane region" description="Helical" evidence="1">
    <location>
        <begin position="279"/>
        <end position="295"/>
    </location>
</feature>
<feature type="transmembrane region" description="Helical" evidence="1">
    <location>
        <begin position="359"/>
        <end position="378"/>
    </location>
</feature>
<sequence length="636" mass="71576">MQKTWPVPDKRSFLFITGFYIFFLFIYGHSLCPGIGSGDSPEFVVSGSTFGIPHPPGYPLYTLLSNILCVLIPFGNAATRINFFSAICASITVCEITFLILLLTGNIAGSIFTGFCTGFGLTFWSQSIIAEVYTLDAALLGGVMVLLVKAKKMDDIRQNFSHILILAIILYGLACGHRNVNIIFFPIIVFAVYRLTKTFPSTRITWIKLILILCSTFVIYAYIPIASHYNPSVDTLNVKTFAAFKEMVTASVYQKYFQSLNKISLGNHLTRLIQTLPEQIGFMLVFIPVGIWWLMKNRKFLIQILSIAICADGIFICYYRIPDAQVLLIPLILFIAVIGGTGAAFFCQSAIKHSSRYGLLTRTILLLLGLTLGLSNFASVNQHDNRIVEQFCKDALSIVRQNAVVLLLNVDTVTHGMMYIQDKELYRTDLLVIAKGRGARWYQEQIHRKKPELNLPIYDGQNSFDQWPAMVLEKYYDGPGVYLTAPVQGYFQYPLGARLNSKYASIPSGFLFKAVSRSTSVSGTETEEIVNRNKKFWSYAWVTLNNISRYPDDADVMALILNYATYREIFAEFAASHGYWDAAMASSTAVINMNPEPLLQKLNAIYRPQGKRYVMSDMVNRARTILIRKLPQPPML</sequence>